<proteinExistence type="predicted"/>
<accession>A0A0F9BPY4</accession>
<reference evidence="2" key="1">
    <citation type="journal article" date="2015" name="Nature">
        <title>Complex archaea that bridge the gap between prokaryotes and eukaryotes.</title>
        <authorList>
            <person name="Spang A."/>
            <person name="Saw J.H."/>
            <person name="Jorgensen S.L."/>
            <person name="Zaremba-Niedzwiedzka K."/>
            <person name="Martijn J."/>
            <person name="Lind A.E."/>
            <person name="van Eijk R."/>
            <person name="Schleper C."/>
            <person name="Guy L."/>
            <person name="Ettema T.J."/>
        </authorList>
    </citation>
    <scope>NUCLEOTIDE SEQUENCE</scope>
</reference>
<dbReference type="SUPFAM" id="SSF55804">
    <property type="entry name" value="Phoshotransferase/anion transport protein"/>
    <property type="match status" value="1"/>
</dbReference>
<dbReference type="PANTHER" id="PTHR47738">
    <property type="entry name" value="PTS SYSTEM FRUCTOSE-LIKE EIIA COMPONENT-RELATED"/>
    <property type="match status" value="1"/>
</dbReference>
<dbReference type="PANTHER" id="PTHR47738:SF2">
    <property type="entry name" value="PTS SYSTEM FRUCTOSE-LIKE EIIA COMPONENT"/>
    <property type="match status" value="1"/>
</dbReference>
<dbReference type="InterPro" id="IPR002178">
    <property type="entry name" value="PTS_EIIA_type-2_dom"/>
</dbReference>
<dbReference type="AlphaFoldDB" id="A0A0F9BPY4"/>
<dbReference type="Gene3D" id="3.40.930.10">
    <property type="entry name" value="Mannitol-specific EII, Chain A"/>
    <property type="match status" value="1"/>
</dbReference>
<gene>
    <name evidence="2" type="ORF">LCGC14_2420100</name>
</gene>
<evidence type="ECO:0000313" key="2">
    <source>
        <dbReference type="EMBL" id="KKL23964.1"/>
    </source>
</evidence>
<feature type="domain" description="PTS EIIA type-2" evidence="1">
    <location>
        <begin position="83"/>
        <end position="228"/>
    </location>
</feature>
<evidence type="ECO:0000259" key="1">
    <source>
        <dbReference type="PROSITE" id="PS51094"/>
    </source>
</evidence>
<dbReference type="Pfam" id="PF00359">
    <property type="entry name" value="PTS_EIIA_2"/>
    <property type="match status" value="1"/>
</dbReference>
<dbReference type="InterPro" id="IPR016152">
    <property type="entry name" value="PTrfase/Anion_transptr"/>
</dbReference>
<sequence>MDNNLKINEIMTLSEVAGYLKLSEKTVLRMVHKDKIPCAKIASQWRFVRSVIDDWLISKMKVVPKNDLARVIESGSPIVPLSRLIKKDLIVMDIKPGTKNEVLEQLARPVLRNGTVYDASGFLEKLMHRERMATTAIGKGVAIPHMRNPRENPVSGPALVIGICKAGTDFEALDKKKTYLFFFICTDSEVIHLRVMGKLAGLMRDEITVSRLIESNGRDVVLKIILEKEQDIMSQELLYES</sequence>
<dbReference type="NCBIfam" id="TIGR01764">
    <property type="entry name" value="excise"/>
    <property type="match status" value="1"/>
</dbReference>
<protein>
    <recommendedName>
        <fullName evidence="1">PTS EIIA type-2 domain-containing protein</fullName>
    </recommendedName>
</protein>
<dbReference type="InterPro" id="IPR051541">
    <property type="entry name" value="PTS_SugarTrans_NitroReg"/>
</dbReference>
<dbReference type="InterPro" id="IPR010093">
    <property type="entry name" value="SinI_DNA-bd"/>
</dbReference>
<comment type="caution">
    <text evidence="2">The sequence shown here is derived from an EMBL/GenBank/DDBJ whole genome shotgun (WGS) entry which is preliminary data.</text>
</comment>
<organism evidence="2">
    <name type="scientific">marine sediment metagenome</name>
    <dbReference type="NCBI Taxonomy" id="412755"/>
    <lineage>
        <taxon>unclassified sequences</taxon>
        <taxon>metagenomes</taxon>
        <taxon>ecological metagenomes</taxon>
    </lineage>
</organism>
<dbReference type="Pfam" id="PF12728">
    <property type="entry name" value="HTH_17"/>
    <property type="match status" value="1"/>
</dbReference>
<dbReference type="EMBL" id="LAZR01036770">
    <property type="protein sequence ID" value="KKL23964.1"/>
    <property type="molecule type" value="Genomic_DNA"/>
</dbReference>
<dbReference type="PROSITE" id="PS51094">
    <property type="entry name" value="PTS_EIIA_TYPE_2"/>
    <property type="match status" value="1"/>
</dbReference>
<dbReference type="GO" id="GO:0003677">
    <property type="term" value="F:DNA binding"/>
    <property type="evidence" value="ECO:0007669"/>
    <property type="project" value="InterPro"/>
</dbReference>
<dbReference type="CDD" id="cd00211">
    <property type="entry name" value="PTS_IIA_fru"/>
    <property type="match status" value="1"/>
</dbReference>
<dbReference type="InterPro" id="IPR041657">
    <property type="entry name" value="HTH_17"/>
</dbReference>
<name>A0A0F9BPY4_9ZZZZ</name>